<dbReference type="Proteomes" id="UP000585474">
    <property type="component" value="Unassembled WGS sequence"/>
</dbReference>
<evidence type="ECO:0000313" key="2">
    <source>
        <dbReference type="Proteomes" id="UP000585474"/>
    </source>
</evidence>
<comment type="caution">
    <text evidence="1">The sequence shown here is derived from an EMBL/GenBank/DDBJ whole genome shotgun (WGS) entry which is preliminary data.</text>
</comment>
<organism evidence="1 2">
    <name type="scientific">Actinidia rufa</name>
    <dbReference type="NCBI Taxonomy" id="165716"/>
    <lineage>
        <taxon>Eukaryota</taxon>
        <taxon>Viridiplantae</taxon>
        <taxon>Streptophyta</taxon>
        <taxon>Embryophyta</taxon>
        <taxon>Tracheophyta</taxon>
        <taxon>Spermatophyta</taxon>
        <taxon>Magnoliopsida</taxon>
        <taxon>eudicotyledons</taxon>
        <taxon>Gunneridae</taxon>
        <taxon>Pentapetalae</taxon>
        <taxon>asterids</taxon>
        <taxon>Ericales</taxon>
        <taxon>Actinidiaceae</taxon>
        <taxon>Actinidia</taxon>
    </lineage>
</organism>
<keyword evidence="2" id="KW-1185">Reference proteome</keyword>
<protein>
    <submittedName>
        <fullName evidence="1">Uncharacterized protein</fullName>
    </submittedName>
</protein>
<proteinExistence type="predicted"/>
<accession>A0A7J0GSN2</accession>
<reference evidence="1 2" key="1">
    <citation type="submission" date="2019-07" db="EMBL/GenBank/DDBJ databases">
        <title>De Novo Assembly of kiwifruit Actinidia rufa.</title>
        <authorList>
            <person name="Sugita-Konishi S."/>
            <person name="Sato K."/>
            <person name="Mori E."/>
            <person name="Abe Y."/>
            <person name="Kisaki G."/>
            <person name="Hamano K."/>
            <person name="Suezawa K."/>
            <person name="Otani M."/>
            <person name="Fukuda T."/>
            <person name="Manabe T."/>
            <person name="Gomi K."/>
            <person name="Tabuchi M."/>
            <person name="Akimitsu K."/>
            <person name="Kataoka I."/>
        </authorList>
    </citation>
    <scope>NUCLEOTIDE SEQUENCE [LARGE SCALE GENOMIC DNA]</scope>
    <source>
        <strain evidence="2">cv. Fuchu</strain>
    </source>
</reference>
<dbReference type="AlphaFoldDB" id="A0A7J0GSN2"/>
<dbReference type="EMBL" id="BJWL01000023">
    <property type="protein sequence ID" value="GFZ13788.1"/>
    <property type="molecule type" value="Genomic_DNA"/>
</dbReference>
<name>A0A7J0GSN2_9ERIC</name>
<evidence type="ECO:0000313" key="1">
    <source>
        <dbReference type="EMBL" id="GFZ13788.1"/>
    </source>
</evidence>
<sequence length="106" mass="11981">MGCLGTGSDPTLFLAAKEVLRFGRSLQAMTNPDQNHHCCDQDRISSPPFLSERNPDPLILCDSSPTFDHRRSLLLPFMFSQQERRDGGGWCDCGTGVRGRCHQWWL</sequence>
<gene>
    <name evidence="1" type="ORF">Acr_23g0021730</name>
</gene>